<name>A0A160VBW6_9ZZZZ</name>
<dbReference type="SUPFAM" id="SSF89796">
    <property type="entry name" value="CoA-transferase family III (CaiB/BaiF)"/>
    <property type="match status" value="2"/>
</dbReference>
<dbReference type="InterPro" id="IPR050483">
    <property type="entry name" value="CoA-transferase_III_domain"/>
</dbReference>
<dbReference type="Gene3D" id="3.40.50.10540">
    <property type="entry name" value="Crotonobetainyl-coa:carnitine coa-transferase, domain 1"/>
    <property type="match status" value="2"/>
</dbReference>
<dbReference type="InterPro" id="IPR023606">
    <property type="entry name" value="CoA-Trfase_III_dom_1_sf"/>
</dbReference>
<gene>
    <name evidence="2" type="ORF">MGWOODY_Clf1413</name>
</gene>
<evidence type="ECO:0000313" key="2">
    <source>
        <dbReference type="EMBL" id="CUV04355.1"/>
    </source>
</evidence>
<dbReference type="AlphaFoldDB" id="A0A160VBW6"/>
<dbReference type="PANTHER" id="PTHR48207:SF3">
    <property type="entry name" value="SUCCINATE--HYDROXYMETHYLGLUTARATE COA-TRANSFERASE"/>
    <property type="match status" value="1"/>
</dbReference>
<sequence>MAQVFDGITVLDFTRGMPGGIATMVMSDFGAEVIKVEAPSDEKFRKSRGAIQWNRGKKSIILDLKTPQGREKAHKLARLSDVVIESFRPGVTRRLGIDYANLGANHPELVYASLTGFGVQGPYANYKGYDAVVAAKTGRMMMFSGQNTREGPNYVVVKGVCHSAATALIRGITTALYLREKTGRGQMVETSMLKTITTYDHISWIHGQMIAKDPETHPPDPRVGIGRPNPTGYLPARTRDGRWIQLGNIVERLFRSMMHSLELDFLYDDPRYKTAPFLAEEHVASLERIMLEKIQEKDLDDWMHLFAGEASNVAAEPYMTSEAALDHPQILHNGHVGSVHHSEVGEMRQLGPMVIMAETPGSAKGPAPEPGQHTDEVLARLEMVTKPAAKGTHNPMPKIALEGVTLLDLGTVINGPLGCALVAELGARVIRIEALDGDWGRQGLQGISVQRTMAGSEGVCLNLKTSEGQEIMHKLAAKADLLLHSMRPGAPERTGIGYEQLSKINPNLIYLYAGGYGSTGPYSHRPSMAPIAGAVSGGGVAQMGRDSFPPQEQPMTIDEIIAVSTQLKRANDGTADHTTAMVNSVGLVLGLYARERTGRAQYVESTMIAANAYANADDFYWHPSKDSRRLPDRDGYGLDALYRLYRAKGGWVFLACPFEEEWQALCKAIGRPDLLEDTRFSTRTAREKHDDALIEELTRVFSASEPLKWEKLLTDADVACVKAEDRGMYHFFNEDHHVRENGFLQQVEATRHGEFWRYAPVVGFSATEGKAGPAPLRGEHTRPVLKELGYTDDQIQDYKQRSIVDWEEA</sequence>
<dbReference type="Pfam" id="PF02515">
    <property type="entry name" value="CoA_transf_3"/>
    <property type="match status" value="2"/>
</dbReference>
<reference evidence="2" key="1">
    <citation type="submission" date="2015-10" db="EMBL/GenBank/DDBJ databases">
        <authorList>
            <person name="Gilbert D.G."/>
        </authorList>
    </citation>
    <scope>NUCLEOTIDE SEQUENCE</scope>
</reference>
<dbReference type="EMBL" id="FAXA01000132">
    <property type="protein sequence ID" value="CUV04355.1"/>
    <property type="molecule type" value="Genomic_DNA"/>
</dbReference>
<keyword evidence="1" id="KW-0808">Transferase</keyword>
<accession>A0A160VBW6</accession>
<dbReference type="PANTHER" id="PTHR48207">
    <property type="entry name" value="SUCCINATE--HYDROXYMETHYLGLUTARATE COA-TRANSFERASE"/>
    <property type="match status" value="1"/>
</dbReference>
<dbReference type="GO" id="GO:0008410">
    <property type="term" value="F:CoA-transferase activity"/>
    <property type="evidence" value="ECO:0007669"/>
    <property type="project" value="TreeGrafter"/>
</dbReference>
<dbReference type="Gene3D" id="3.30.1540.10">
    <property type="entry name" value="formyl-coa transferase, domain 3"/>
    <property type="match status" value="2"/>
</dbReference>
<protein>
    <submittedName>
        <fullName evidence="2">L-carnitine dehydratase/bile acid-inducible protein F</fullName>
    </submittedName>
</protein>
<evidence type="ECO:0000256" key="1">
    <source>
        <dbReference type="ARBA" id="ARBA00022679"/>
    </source>
</evidence>
<proteinExistence type="predicted"/>
<dbReference type="InterPro" id="IPR044855">
    <property type="entry name" value="CoA-Trfase_III_dom3_sf"/>
</dbReference>
<organism evidence="2">
    <name type="scientific">hydrothermal vent metagenome</name>
    <dbReference type="NCBI Taxonomy" id="652676"/>
    <lineage>
        <taxon>unclassified sequences</taxon>
        <taxon>metagenomes</taxon>
        <taxon>ecological metagenomes</taxon>
    </lineage>
</organism>
<dbReference type="InterPro" id="IPR003673">
    <property type="entry name" value="CoA-Trfase_fam_III"/>
</dbReference>